<accession>A0A7W5E4K4</accession>
<organism evidence="4 5">
    <name type="scientific">Aporhodopirellula rubra</name>
    <dbReference type="NCBI Taxonomy" id="980271"/>
    <lineage>
        <taxon>Bacteria</taxon>
        <taxon>Pseudomonadati</taxon>
        <taxon>Planctomycetota</taxon>
        <taxon>Planctomycetia</taxon>
        <taxon>Pirellulales</taxon>
        <taxon>Pirellulaceae</taxon>
        <taxon>Aporhodopirellula</taxon>
    </lineage>
</organism>
<evidence type="ECO:0000256" key="2">
    <source>
        <dbReference type="ARBA" id="ARBA00022679"/>
    </source>
</evidence>
<dbReference type="InterPro" id="IPR041698">
    <property type="entry name" value="Methyltransf_25"/>
</dbReference>
<dbReference type="SUPFAM" id="SSF53335">
    <property type="entry name" value="S-adenosyl-L-methionine-dependent methyltransferases"/>
    <property type="match status" value="1"/>
</dbReference>
<dbReference type="PANTHER" id="PTHR43861">
    <property type="entry name" value="TRANS-ACONITATE 2-METHYLTRANSFERASE-RELATED"/>
    <property type="match status" value="1"/>
</dbReference>
<reference evidence="4 5" key="1">
    <citation type="submission" date="2020-08" db="EMBL/GenBank/DDBJ databases">
        <title>Genomic Encyclopedia of Type Strains, Phase III (KMG-III): the genomes of soil and plant-associated and newly described type strains.</title>
        <authorList>
            <person name="Whitman W."/>
        </authorList>
    </citation>
    <scope>NUCLEOTIDE SEQUENCE [LARGE SCALE GENOMIC DNA]</scope>
    <source>
        <strain evidence="4 5">CECT 8075</strain>
    </source>
</reference>
<dbReference type="EC" id="2.1.1.197" evidence="4"/>
<gene>
    <name evidence="4" type="ORF">FHS27_005937</name>
</gene>
<protein>
    <submittedName>
        <fullName evidence="4">Malonyl-CoA O-methyltransferase</fullName>
        <ecNumber evidence="4">2.1.1.197</ecNumber>
    </submittedName>
</protein>
<evidence type="ECO:0000256" key="1">
    <source>
        <dbReference type="ARBA" id="ARBA00022603"/>
    </source>
</evidence>
<dbReference type="AlphaFoldDB" id="A0A7W5E4K4"/>
<evidence type="ECO:0000313" key="4">
    <source>
        <dbReference type="EMBL" id="MBB3210091.1"/>
    </source>
</evidence>
<evidence type="ECO:0000259" key="3">
    <source>
        <dbReference type="Pfam" id="PF13649"/>
    </source>
</evidence>
<feature type="domain" description="Methyltransferase" evidence="3">
    <location>
        <begin position="49"/>
        <end position="141"/>
    </location>
</feature>
<dbReference type="EMBL" id="JACHXU010000031">
    <property type="protein sequence ID" value="MBB3210091.1"/>
    <property type="molecule type" value="Genomic_DNA"/>
</dbReference>
<comment type="caution">
    <text evidence="4">The sequence shown here is derived from an EMBL/GenBank/DDBJ whole genome shotgun (WGS) entry which is preliminary data.</text>
</comment>
<sequence length="268" mass="29565">MWLAPMQDRTIRSRFSAASSTYDRHSHVQEQVADRVIELMKKLPPVDRVLELGCGTGRLTQKVCSRFENASITAVDLSQTMIDQAKINLGGCDRVEWVASDVCDYQTESPFPLVVSSSSLHWVTPIDLAFESIDRAVQPGGQIVVAIMLRETLGELHDARLRVAPHKPPQSRLPTLADVTDAASRMGWQTKHESQSVFTVRHASARDLLTAIHQQGLTGGSVSHSHTPLTRGELTALVKDYETHYRDAVDAVIASYQVGFLHCEVLAG</sequence>
<dbReference type="GO" id="GO:0032259">
    <property type="term" value="P:methylation"/>
    <property type="evidence" value="ECO:0007669"/>
    <property type="project" value="UniProtKB-KW"/>
</dbReference>
<keyword evidence="2 4" id="KW-0808">Transferase</keyword>
<dbReference type="Gene3D" id="3.40.50.150">
    <property type="entry name" value="Vaccinia Virus protein VP39"/>
    <property type="match status" value="1"/>
</dbReference>
<dbReference type="PANTHER" id="PTHR43861:SF1">
    <property type="entry name" value="TRANS-ACONITATE 2-METHYLTRANSFERASE"/>
    <property type="match status" value="1"/>
</dbReference>
<dbReference type="InterPro" id="IPR029063">
    <property type="entry name" value="SAM-dependent_MTases_sf"/>
</dbReference>
<dbReference type="CDD" id="cd02440">
    <property type="entry name" value="AdoMet_MTases"/>
    <property type="match status" value="1"/>
</dbReference>
<proteinExistence type="predicted"/>
<keyword evidence="1 4" id="KW-0489">Methyltransferase</keyword>
<dbReference type="GO" id="GO:0102130">
    <property type="term" value="F:malonyl-CoA methyltransferase activity"/>
    <property type="evidence" value="ECO:0007669"/>
    <property type="project" value="UniProtKB-EC"/>
</dbReference>
<dbReference type="Proteomes" id="UP000536179">
    <property type="component" value="Unassembled WGS sequence"/>
</dbReference>
<evidence type="ECO:0000313" key="5">
    <source>
        <dbReference type="Proteomes" id="UP000536179"/>
    </source>
</evidence>
<keyword evidence="5" id="KW-1185">Reference proteome</keyword>
<dbReference type="RefSeq" id="WP_184309181.1">
    <property type="nucleotide sequence ID" value="NZ_JACHXU010000031.1"/>
</dbReference>
<name>A0A7W5E4K4_9BACT</name>
<dbReference type="Pfam" id="PF13649">
    <property type="entry name" value="Methyltransf_25"/>
    <property type="match status" value="1"/>
</dbReference>